<feature type="region of interest" description="Disordered" evidence="1">
    <location>
        <begin position="11"/>
        <end position="40"/>
    </location>
</feature>
<gene>
    <name evidence="2" type="ORF">CHLRE_02g112366v5</name>
</gene>
<evidence type="ECO:0000313" key="3">
    <source>
        <dbReference type="Proteomes" id="UP000006906"/>
    </source>
</evidence>
<feature type="compositionally biased region" description="Low complexity" evidence="1">
    <location>
        <begin position="52"/>
        <end position="62"/>
    </location>
</feature>
<name>A0A2K3E329_CHLRE</name>
<dbReference type="GeneID" id="66052474"/>
<dbReference type="AlphaFoldDB" id="A0A2K3E329"/>
<feature type="region of interest" description="Disordered" evidence="1">
    <location>
        <begin position="52"/>
        <end position="83"/>
    </location>
</feature>
<protein>
    <submittedName>
        <fullName evidence="2">Uncharacterized protein</fullName>
    </submittedName>
</protein>
<keyword evidence="3" id="KW-1185">Reference proteome</keyword>
<accession>A0A2K3E329</accession>
<evidence type="ECO:0000313" key="2">
    <source>
        <dbReference type="EMBL" id="PNW87186.1"/>
    </source>
</evidence>
<dbReference type="KEGG" id="cre:CHLRE_02g112366v5"/>
<reference evidence="2 3" key="1">
    <citation type="journal article" date="2007" name="Science">
        <title>The Chlamydomonas genome reveals the evolution of key animal and plant functions.</title>
        <authorList>
            <person name="Merchant S.S."/>
            <person name="Prochnik S.E."/>
            <person name="Vallon O."/>
            <person name="Harris E.H."/>
            <person name="Karpowicz S.J."/>
            <person name="Witman G.B."/>
            <person name="Terry A."/>
            <person name="Salamov A."/>
            <person name="Fritz-Laylin L.K."/>
            <person name="Marechal-Drouard L."/>
            <person name="Marshall W.F."/>
            <person name="Qu L.H."/>
            <person name="Nelson D.R."/>
            <person name="Sanderfoot A.A."/>
            <person name="Spalding M.H."/>
            <person name="Kapitonov V.V."/>
            <person name="Ren Q."/>
            <person name="Ferris P."/>
            <person name="Lindquist E."/>
            <person name="Shapiro H."/>
            <person name="Lucas S.M."/>
            <person name="Grimwood J."/>
            <person name="Schmutz J."/>
            <person name="Cardol P."/>
            <person name="Cerutti H."/>
            <person name="Chanfreau G."/>
            <person name="Chen C.L."/>
            <person name="Cognat V."/>
            <person name="Croft M.T."/>
            <person name="Dent R."/>
            <person name="Dutcher S."/>
            <person name="Fernandez E."/>
            <person name="Fukuzawa H."/>
            <person name="Gonzalez-Ballester D."/>
            <person name="Gonzalez-Halphen D."/>
            <person name="Hallmann A."/>
            <person name="Hanikenne M."/>
            <person name="Hippler M."/>
            <person name="Inwood W."/>
            <person name="Jabbari K."/>
            <person name="Kalanon M."/>
            <person name="Kuras R."/>
            <person name="Lefebvre P.A."/>
            <person name="Lemaire S.D."/>
            <person name="Lobanov A.V."/>
            <person name="Lohr M."/>
            <person name="Manuell A."/>
            <person name="Meier I."/>
            <person name="Mets L."/>
            <person name="Mittag M."/>
            <person name="Mittelmeier T."/>
            <person name="Moroney J.V."/>
            <person name="Moseley J."/>
            <person name="Napoli C."/>
            <person name="Nedelcu A.M."/>
            <person name="Niyogi K."/>
            <person name="Novoselov S.V."/>
            <person name="Paulsen I.T."/>
            <person name="Pazour G."/>
            <person name="Purton S."/>
            <person name="Ral J.P."/>
            <person name="Riano-Pachon D.M."/>
            <person name="Riekhof W."/>
            <person name="Rymarquis L."/>
            <person name="Schroda M."/>
            <person name="Stern D."/>
            <person name="Umen J."/>
            <person name="Willows R."/>
            <person name="Wilson N."/>
            <person name="Zimmer S.L."/>
            <person name="Allmer J."/>
            <person name="Balk J."/>
            <person name="Bisova K."/>
            <person name="Chen C.J."/>
            <person name="Elias M."/>
            <person name="Gendler K."/>
            <person name="Hauser C."/>
            <person name="Lamb M.R."/>
            <person name="Ledford H."/>
            <person name="Long J.C."/>
            <person name="Minagawa J."/>
            <person name="Page M.D."/>
            <person name="Pan J."/>
            <person name="Pootakham W."/>
            <person name="Roje S."/>
            <person name="Rose A."/>
            <person name="Stahlberg E."/>
            <person name="Terauchi A.M."/>
            <person name="Yang P."/>
            <person name="Ball S."/>
            <person name="Bowler C."/>
            <person name="Dieckmann C.L."/>
            <person name="Gladyshev V.N."/>
            <person name="Green P."/>
            <person name="Jorgensen R."/>
            <person name="Mayfield S."/>
            <person name="Mueller-Roeber B."/>
            <person name="Rajamani S."/>
            <person name="Sayre R.T."/>
            <person name="Brokstein P."/>
            <person name="Dubchak I."/>
            <person name="Goodstein D."/>
            <person name="Hornick L."/>
            <person name="Huang Y.W."/>
            <person name="Jhaveri J."/>
            <person name="Luo Y."/>
            <person name="Martinez D."/>
            <person name="Ngau W.C."/>
            <person name="Otillar B."/>
            <person name="Poliakov A."/>
            <person name="Porter A."/>
            <person name="Szajkowski L."/>
            <person name="Werner G."/>
            <person name="Zhou K."/>
            <person name="Grigoriev I.V."/>
            <person name="Rokhsar D.S."/>
            <person name="Grossman A.R."/>
        </authorList>
    </citation>
    <scope>NUCLEOTIDE SEQUENCE [LARGE SCALE GENOMIC DNA]</scope>
    <source>
        <strain evidence="3">CC-503</strain>
    </source>
</reference>
<evidence type="ECO:0000256" key="1">
    <source>
        <dbReference type="SAM" id="MobiDB-lite"/>
    </source>
</evidence>
<dbReference type="InParanoid" id="A0A2K3E329"/>
<dbReference type="Proteomes" id="UP000006906">
    <property type="component" value="Chromosome 2"/>
</dbReference>
<dbReference type="EMBL" id="CM008963">
    <property type="protein sequence ID" value="PNW87186.1"/>
    <property type="molecule type" value="Genomic_DNA"/>
</dbReference>
<dbReference type="Gramene" id="PNW87186">
    <property type="protein sequence ID" value="PNW87186"/>
    <property type="gene ID" value="CHLRE_02g112366v5"/>
</dbReference>
<organism evidence="2 3">
    <name type="scientific">Chlamydomonas reinhardtii</name>
    <name type="common">Chlamydomonas smithii</name>
    <dbReference type="NCBI Taxonomy" id="3055"/>
    <lineage>
        <taxon>Eukaryota</taxon>
        <taxon>Viridiplantae</taxon>
        <taxon>Chlorophyta</taxon>
        <taxon>core chlorophytes</taxon>
        <taxon>Chlorophyceae</taxon>
        <taxon>CS clade</taxon>
        <taxon>Chlamydomonadales</taxon>
        <taxon>Chlamydomonadaceae</taxon>
        <taxon>Chlamydomonas</taxon>
    </lineage>
</organism>
<sequence length="97" mass="10216">MFRRFSTQAISELLDNGGGGTPGSGDGLISSSPRKREPSEGIRFKLKKALFGSSSASDAGQAGNMGGFHYRRTSAPSASATRVPLRQVPRDCVCPMP</sequence>
<proteinExistence type="predicted"/>
<dbReference type="RefSeq" id="XP_042927541.1">
    <property type="nucleotide sequence ID" value="XM_043059907.1"/>
</dbReference>
<feature type="compositionally biased region" description="Gly residues" evidence="1">
    <location>
        <begin position="16"/>
        <end position="26"/>
    </location>
</feature>